<dbReference type="AlphaFoldDB" id="A0A381YX48"/>
<organism evidence="1">
    <name type="scientific">marine metagenome</name>
    <dbReference type="NCBI Taxonomy" id="408172"/>
    <lineage>
        <taxon>unclassified sequences</taxon>
        <taxon>metagenomes</taxon>
        <taxon>ecological metagenomes</taxon>
    </lineage>
</organism>
<feature type="non-terminal residue" evidence="1">
    <location>
        <position position="1"/>
    </location>
</feature>
<protein>
    <submittedName>
        <fullName evidence="1">Uncharacterized protein</fullName>
    </submittedName>
</protein>
<accession>A0A381YX48</accession>
<name>A0A381YX48_9ZZZZ</name>
<gene>
    <name evidence="1" type="ORF">METZ01_LOCUS134055</name>
</gene>
<sequence length="66" mass="7436">VLSKVGLKLRLKCVRSCLIQKTNIANIVCNLCLMKHNEQVIKLVNVIPLYCRGVYSKEKKGTSFAD</sequence>
<proteinExistence type="predicted"/>
<evidence type="ECO:0000313" key="1">
    <source>
        <dbReference type="EMBL" id="SVA81201.1"/>
    </source>
</evidence>
<reference evidence="1" key="1">
    <citation type="submission" date="2018-05" db="EMBL/GenBank/DDBJ databases">
        <authorList>
            <person name="Lanie J.A."/>
            <person name="Ng W.-L."/>
            <person name="Kazmierczak K.M."/>
            <person name="Andrzejewski T.M."/>
            <person name="Davidsen T.M."/>
            <person name="Wayne K.J."/>
            <person name="Tettelin H."/>
            <person name="Glass J.I."/>
            <person name="Rusch D."/>
            <person name="Podicherti R."/>
            <person name="Tsui H.-C.T."/>
            <person name="Winkler M.E."/>
        </authorList>
    </citation>
    <scope>NUCLEOTIDE SEQUENCE</scope>
</reference>
<dbReference type="EMBL" id="UINC01019204">
    <property type="protein sequence ID" value="SVA81201.1"/>
    <property type="molecule type" value="Genomic_DNA"/>
</dbReference>